<gene>
    <name evidence="1" type="ORF">HNAJ_LOCUS1777</name>
</gene>
<name>A0A3P7SJU6_RODNA</name>
<organism evidence="1 2">
    <name type="scientific">Rodentolepis nana</name>
    <name type="common">Dwarf tapeworm</name>
    <name type="synonym">Hymenolepis nana</name>
    <dbReference type="NCBI Taxonomy" id="102285"/>
    <lineage>
        <taxon>Eukaryota</taxon>
        <taxon>Metazoa</taxon>
        <taxon>Spiralia</taxon>
        <taxon>Lophotrochozoa</taxon>
        <taxon>Platyhelminthes</taxon>
        <taxon>Cestoda</taxon>
        <taxon>Eucestoda</taxon>
        <taxon>Cyclophyllidea</taxon>
        <taxon>Hymenolepididae</taxon>
        <taxon>Rodentolepis</taxon>
    </lineage>
</organism>
<evidence type="ECO:0000313" key="2">
    <source>
        <dbReference type="Proteomes" id="UP000278807"/>
    </source>
</evidence>
<proteinExistence type="predicted"/>
<sequence>MKIILSFRFFSKSVPKTVIIRVGGLKPHRRCNRSLIALSDMWGESLANLAV</sequence>
<protein>
    <submittedName>
        <fullName evidence="1">Uncharacterized protein</fullName>
    </submittedName>
</protein>
<keyword evidence="2" id="KW-1185">Reference proteome</keyword>
<dbReference type="AlphaFoldDB" id="A0A3P7SJU6"/>
<reference evidence="1 2" key="1">
    <citation type="submission" date="2018-11" db="EMBL/GenBank/DDBJ databases">
        <authorList>
            <consortium name="Pathogen Informatics"/>
        </authorList>
    </citation>
    <scope>NUCLEOTIDE SEQUENCE [LARGE SCALE GENOMIC DNA]</scope>
</reference>
<evidence type="ECO:0000313" key="1">
    <source>
        <dbReference type="EMBL" id="VDN97636.1"/>
    </source>
</evidence>
<dbReference type="Proteomes" id="UP000278807">
    <property type="component" value="Unassembled WGS sequence"/>
</dbReference>
<accession>A0A3P7SJU6</accession>
<dbReference type="EMBL" id="UZAE01000743">
    <property type="protein sequence ID" value="VDN97636.1"/>
    <property type="molecule type" value="Genomic_DNA"/>
</dbReference>